<dbReference type="PANTHER" id="PTHR15715">
    <property type="entry name" value="CENTROSOMAL PROTEIN OF 170 KDA"/>
    <property type="match status" value="1"/>
</dbReference>
<keyword evidence="5" id="KW-1185">Reference proteome</keyword>
<keyword evidence="2" id="KW-0812">Transmembrane</keyword>
<evidence type="ECO:0000313" key="5">
    <source>
        <dbReference type="Proteomes" id="UP000789405"/>
    </source>
</evidence>
<keyword evidence="2" id="KW-1133">Transmembrane helix</keyword>
<reference evidence="4" key="1">
    <citation type="submission" date="2021-06" db="EMBL/GenBank/DDBJ databases">
        <authorList>
            <person name="Kallberg Y."/>
            <person name="Tangrot J."/>
            <person name="Rosling A."/>
        </authorList>
    </citation>
    <scope>NUCLEOTIDE SEQUENCE</scope>
    <source>
        <strain evidence="4">MA453B</strain>
    </source>
</reference>
<dbReference type="Pfam" id="PF00498">
    <property type="entry name" value="FHA"/>
    <property type="match status" value="1"/>
</dbReference>
<evidence type="ECO:0000259" key="3">
    <source>
        <dbReference type="PROSITE" id="PS50006"/>
    </source>
</evidence>
<dbReference type="AlphaFoldDB" id="A0A9N9EYA2"/>
<proteinExistence type="predicted"/>
<feature type="region of interest" description="Disordered" evidence="1">
    <location>
        <begin position="389"/>
        <end position="411"/>
    </location>
</feature>
<dbReference type="Gene3D" id="2.60.200.20">
    <property type="match status" value="1"/>
</dbReference>
<evidence type="ECO:0000256" key="2">
    <source>
        <dbReference type="SAM" id="Phobius"/>
    </source>
</evidence>
<feature type="region of interest" description="Disordered" evidence="1">
    <location>
        <begin position="435"/>
        <end position="465"/>
    </location>
</feature>
<feature type="compositionally biased region" description="Polar residues" evidence="1">
    <location>
        <begin position="51"/>
        <end position="85"/>
    </location>
</feature>
<evidence type="ECO:0000313" key="4">
    <source>
        <dbReference type="EMBL" id="CAG8696075.1"/>
    </source>
</evidence>
<evidence type="ECO:0000256" key="1">
    <source>
        <dbReference type="SAM" id="MobiDB-lite"/>
    </source>
</evidence>
<sequence>MPSQEHNLVGERQTTHGVPDLDNLVPDSVSNHNKDVEFSESRITTEEKTDNSPQKDTPINNQYNQTRDTNVQNTEPMDWTPTKSDGSLPSPVRSRSRSGSESPSSNKSVAVNLIPLNDSISFTSKHLLFTPDQEMKVGRVSGSRNQKEAKADNGVFICDVMSREHAILKEKNGKILIKDTKSTHGTFVNNTRLGDGTQDSEWRELHQGDIITFGHSVRRNQNLYKHLSACVFYPRGKKDGQNIPISLNGNSVIGHTIDSAKNKTDRLEEQSSSVAMTNIARIQNPPIEPSAQPTSLNNKEETTAETPSNNIAQKADDNQVTSANDASASDNDKKGSTESKSREVGPTESPGQVEKREVTTIANKTEVHPLKEEIVPSDDFHKVIEHKPVTPAITPDPSPVEAPADDPVNNPQKTSAVTISIKEKVSSQALVETNSKNPCMDSNENVSNGEGPSHANETQIIPHRKRKFEDVDNNDNNLEQQEQVDVLNRRLAELEERATKRRRWELITSTVVGMVAGVVSLGVGAYMLGN</sequence>
<protein>
    <submittedName>
        <fullName evidence="4">17510_t:CDS:1</fullName>
    </submittedName>
</protein>
<dbReference type="EMBL" id="CAJVPY010008449">
    <property type="protein sequence ID" value="CAG8696075.1"/>
    <property type="molecule type" value="Genomic_DNA"/>
</dbReference>
<comment type="caution">
    <text evidence="4">The sequence shown here is derived from an EMBL/GenBank/DDBJ whole genome shotgun (WGS) entry which is preliminary data.</text>
</comment>
<feature type="region of interest" description="Disordered" evidence="1">
    <location>
        <begin position="1"/>
        <end position="107"/>
    </location>
</feature>
<feature type="compositionally biased region" description="Low complexity" evidence="1">
    <location>
        <begin position="87"/>
        <end position="107"/>
    </location>
</feature>
<dbReference type="SMART" id="SM00240">
    <property type="entry name" value="FHA"/>
    <property type="match status" value="1"/>
</dbReference>
<feature type="compositionally biased region" description="Basic and acidic residues" evidence="1">
    <location>
        <begin position="330"/>
        <end position="345"/>
    </location>
</feature>
<dbReference type="PANTHER" id="PTHR15715:SF37">
    <property type="entry name" value="LD47843P"/>
    <property type="match status" value="1"/>
</dbReference>
<accession>A0A9N9EYA2</accession>
<name>A0A9N9EYA2_9GLOM</name>
<gene>
    <name evidence="4" type="ORF">DERYTH_LOCUS12683</name>
</gene>
<feature type="region of interest" description="Disordered" evidence="1">
    <location>
        <begin position="281"/>
        <end position="365"/>
    </location>
</feature>
<feature type="domain" description="FHA" evidence="3">
    <location>
        <begin position="135"/>
        <end position="193"/>
    </location>
</feature>
<dbReference type="OrthoDB" id="687730at2759"/>
<feature type="compositionally biased region" description="Basic and acidic residues" evidence="1">
    <location>
        <begin position="32"/>
        <end position="50"/>
    </location>
</feature>
<feature type="compositionally biased region" description="Polar residues" evidence="1">
    <location>
        <begin position="304"/>
        <end position="329"/>
    </location>
</feature>
<keyword evidence="2" id="KW-0472">Membrane</keyword>
<dbReference type="InterPro" id="IPR008984">
    <property type="entry name" value="SMAD_FHA_dom_sf"/>
</dbReference>
<feature type="compositionally biased region" description="Polar residues" evidence="1">
    <location>
        <begin position="435"/>
        <end position="459"/>
    </location>
</feature>
<feature type="transmembrane region" description="Helical" evidence="2">
    <location>
        <begin position="506"/>
        <end position="528"/>
    </location>
</feature>
<dbReference type="PROSITE" id="PS50006">
    <property type="entry name" value="FHA_DOMAIN"/>
    <property type="match status" value="1"/>
</dbReference>
<dbReference type="InterPro" id="IPR000253">
    <property type="entry name" value="FHA_dom"/>
</dbReference>
<organism evidence="4 5">
    <name type="scientific">Dentiscutata erythropus</name>
    <dbReference type="NCBI Taxonomy" id="1348616"/>
    <lineage>
        <taxon>Eukaryota</taxon>
        <taxon>Fungi</taxon>
        <taxon>Fungi incertae sedis</taxon>
        <taxon>Mucoromycota</taxon>
        <taxon>Glomeromycotina</taxon>
        <taxon>Glomeromycetes</taxon>
        <taxon>Diversisporales</taxon>
        <taxon>Gigasporaceae</taxon>
        <taxon>Dentiscutata</taxon>
    </lineage>
</organism>
<dbReference type="InterPro" id="IPR051176">
    <property type="entry name" value="Cent_Immune-Sig_Mod"/>
</dbReference>
<dbReference type="SUPFAM" id="SSF49879">
    <property type="entry name" value="SMAD/FHA domain"/>
    <property type="match status" value="1"/>
</dbReference>
<dbReference type="Proteomes" id="UP000789405">
    <property type="component" value="Unassembled WGS sequence"/>
</dbReference>